<feature type="region of interest" description="Disordered" evidence="1">
    <location>
        <begin position="183"/>
        <end position="226"/>
    </location>
</feature>
<evidence type="ECO:0000313" key="2">
    <source>
        <dbReference type="EMBL" id="MED6216726.1"/>
    </source>
</evidence>
<dbReference type="Proteomes" id="UP001341840">
    <property type="component" value="Unassembled WGS sequence"/>
</dbReference>
<feature type="region of interest" description="Disordered" evidence="1">
    <location>
        <begin position="79"/>
        <end position="105"/>
    </location>
</feature>
<organism evidence="2 3">
    <name type="scientific">Stylosanthes scabra</name>
    <dbReference type="NCBI Taxonomy" id="79078"/>
    <lineage>
        <taxon>Eukaryota</taxon>
        <taxon>Viridiplantae</taxon>
        <taxon>Streptophyta</taxon>
        <taxon>Embryophyta</taxon>
        <taxon>Tracheophyta</taxon>
        <taxon>Spermatophyta</taxon>
        <taxon>Magnoliopsida</taxon>
        <taxon>eudicotyledons</taxon>
        <taxon>Gunneridae</taxon>
        <taxon>Pentapetalae</taxon>
        <taxon>rosids</taxon>
        <taxon>fabids</taxon>
        <taxon>Fabales</taxon>
        <taxon>Fabaceae</taxon>
        <taxon>Papilionoideae</taxon>
        <taxon>50 kb inversion clade</taxon>
        <taxon>dalbergioids sensu lato</taxon>
        <taxon>Dalbergieae</taxon>
        <taxon>Pterocarpus clade</taxon>
        <taxon>Stylosanthes</taxon>
    </lineage>
</organism>
<dbReference type="EMBL" id="JASCZI010271885">
    <property type="protein sequence ID" value="MED6216726.1"/>
    <property type="molecule type" value="Genomic_DNA"/>
</dbReference>
<protein>
    <submittedName>
        <fullName evidence="2">Uncharacterized protein</fullName>
    </submittedName>
</protein>
<proteinExistence type="predicted"/>
<name>A0ABU6Z421_9FABA</name>
<accession>A0ABU6Z421</accession>
<evidence type="ECO:0000313" key="3">
    <source>
        <dbReference type="Proteomes" id="UP001341840"/>
    </source>
</evidence>
<reference evidence="2 3" key="1">
    <citation type="journal article" date="2023" name="Plants (Basel)">
        <title>Bridging the Gap: Combining Genomics and Transcriptomics Approaches to Understand Stylosanthes scabra, an Orphan Legume from the Brazilian Caatinga.</title>
        <authorList>
            <person name="Ferreira-Neto J.R.C."/>
            <person name="da Silva M.D."/>
            <person name="Binneck E."/>
            <person name="de Melo N.F."/>
            <person name="da Silva R.H."/>
            <person name="de Melo A.L.T.M."/>
            <person name="Pandolfi V."/>
            <person name="Bustamante F.O."/>
            <person name="Brasileiro-Vidal A.C."/>
            <person name="Benko-Iseppon A.M."/>
        </authorList>
    </citation>
    <scope>NUCLEOTIDE SEQUENCE [LARGE SCALE GENOMIC DNA]</scope>
    <source>
        <tissue evidence="2">Leaves</tissue>
    </source>
</reference>
<feature type="compositionally biased region" description="Pro residues" evidence="1">
    <location>
        <begin position="192"/>
        <end position="214"/>
    </location>
</feature>
<sequence length="279" mass="30801">MPWPPVDNPLPEGEDEEFARQAGRVYLHWDDFKKLKQVNKRNRASLTGGSLHTRGSTTYEFTRERMVKRLQDERQAIIDAGGPEPPPPHHRRGCGVGTGSGRSQAGENLWHGGPPDLREQVTLLNGEITQQAKVHARVAAVEPICVEKVRILESTVQTQSQEVFDLRKAYSDMYIFLTQMRSEGSDSAAMPDMPPPPPPPPSPPPAPSQTPPPQHDQGGTGSPSMMMTPIIVSLSHTHRHITSKVTELSKNVILEKHGTLQAPWQTQSDVEDMPLSSSV</sequence>
<comment type="caution">
    <text evidence="2">The sequence shown here is derived from an EMBL/GenBank/DDBJ whole genome shotgun (WGS) entry which is preliminary data.</text>
</comment>
<evidence type="ECO:0000256" key="1">
    <source>
        <dbReference type="SAM" id="MobiDB-lite"/>
    </source>
</evidence>
<gene>
    <name evidence="2" type="ORF">PIB30_010473</name>
</gene>
<keyword evidence="3" id="KW-1185">Reference proteome</keyword>